<dbReference type="OrthoDB" id="408631at2759"/>
<sequence length="899" mass="99518">MIFRLAFIFFLFTSSYGDERGPRVKRIVGGVPALEPTSDDPTIFTNFAGKAARVHGVHEFPHYVFRGIKYAFSPVGKDRFLRPREKLLQGIVNATTYSPPCIQPRPGTNHVIGSEDCLALNVFTPELPTGTEGLPVVVWIHGGGFRYGSASQYGVRHLVGKRLVVVTIQYRLGSLGFLSSGSKHLPGNVALWDMVLAVQWVRNYIGFFGGNPYKIIIMGHGTGASSALMVSLSNVAKGITSGIVAMSGTAVSSWATDNTPQHTAVDVASQNGCPTADPVTMIKCLQSLPAESIIRGDSNVEFSRIQNNGFMGSLGGRLGTAPVTEGRNDGRSLPGLVQEEAMDDMDKGVNPKIPLMTGICKDETKRAVKGPLKKNVLEKLQKIPNFLQNDLVQKLKEDIPLKFKLDLKKIKEDFHKGLASIENTLSKLVPPNFSNYVKVKKGNIFEALDKVADVTNDALFNVPAFLTVDKWANNGAPTFLYSFEHIGKNKKGHIFLKGSPLVGNDTHYFEETNDTVGHGDDLAYLFDAYDIEGNSLDHEHNLTDEDIQVREIFTQMIADFARYGAPKVNNKAVQPFSGKKNNFIQIRPKPVLADNFKFCEMALWCNIAERLKSTTCEFLKALDTSFKNMQNFVQGLLSQKNLTPEALYKEIDKIKALSKSGINIFNQSHLANLSPDKVFKDISNWKENVANGLKNRTDKLLNGLNGNNIFGNGNKSQQGNNLLGFGNKDNDQGNKTPKPNLLDLLNQNKNKDNEQENKTPKPNFLDFLNKNKNKNNEPENKTPKPNLLDFLHKNNKATVQDNRTSKPNFFDSLNNRNTINKPENQIPISTAINFNKQGVQGSIQDSHIASTNQLTHPRLFGNANLEAPTDERGNIDVIKHQNNPIYRTATNQQGLGIIF</sequence>
<dbReference type="Proteomes" id="UP001153636">
    <property type="component" value="Chromosome 8"/>
</dbReference>
<proteinExistence type="inferred from homology"/>
<reference evidence="6" key="1">
    <citation type="submission" date="2022-01" db="EMBL/GenBank/DDBJ databases">
        <authorList>
            <person name="King R."/>
        </authorList>
    </citation>
    <scope>NUCLEOTIDE SEQUENCE</scope>
</reference>
<organism evidence="6 7">
    <name type="scientific">Psylliodes chrysocephalus</name>
    <dbReference type="NCBI Taxonomy" id="3402493"/>
    <lineage>
        <taxon>Eukaryota</taxon>
        <taxon>Metazoa</taxon>
        <taxon>Ecdysozoa</taxon>
        <taxon>Arthropoda</taxon>
        <taxon>Hexapoda</taxon>
        <taxon>Insecta</taxon>
        <taxon>Pterygota</taxon>
        <taxon>Neoptera</taxon>
        <taxon>Endopterygota</taxon>
        <taxon>Coleoptera</taxon>
        <taxon>Polyphaga</taxon>
        <taxon>Cucujiformia</taxon>
        <taxon>Chrysomeloidea</taxon>
        <taxon>Chrysomelidae</taxon>
        <taxon>Galerucinae</taxon>
        <taxon>Alticini</taxon>
        <taxon>Psylliodes</taxon>
    </lineage>
</organism>
<name>A0A9P0D4G8_9CUCU</name>
<feature type="region of interest" description="Disordered" evidence="3">
    <location>
        <begin position="720"/>
        <end position="787"/>
    </location>
</feature>
<feature type="compositionally biased region" description="Low complexity" evidence="3">
    <location>
        <begin position="737"/>
        <end position="748"/>
    </location>
</feature>
<keyword evidence="7" id="KW-1185">Reference proteome</keyword>
<dbReference type="InterPro" id="IPR051093">
    <property type="entry name" value="Neuroligin/BSAL"/>
</dbReference>
<evidence type="ECO:0000256" key="3">
    <source>
        <dbReference type="SAM" id="MobiDB-lite"/>
    </source>
</evidence>
<dbReference type="AlphaFoldDB" id="A0A9P0D4G8"/>
<protein>
    <recommendedName>
        <fullName evidence="5">Carboxylesterase type B domain-containing protein</fullName>
    </recommendedName>
</protein>
<dbReference type="EMBL" id="OV651820">
    <property type="protein sequence ID" value="CAH1114523.1"/>
    <property type="molecule type" value="Genomic_DNA"/>
</dbReference>
<feature type="domain" description="Carboxylesterase type B" evidence="5">
    <location>
        <begin position="49"/>
        <end position="599"/>
    </location>
</feature>
<evidence type="ECO:0000313" key="7">
    <source>
        <dbReference type="Proteomes" id="UP001153636"/>
    </source>
</evidence>
<dbReference type="SUPFAM" id="SSF53474">
    <property type="entry name" value="alpha/beta-Hydrolases"/>
    <property type="match status" value="1"/>
</dbReference>
<evidence type="ECO:0000256" key="1">
    <source>
        <dbReference type="ARBA" id="ARBA00005964"/>
    </source>
</evidence>
<dbReference type="Pfam" id="PF00135">
    <property type="entry name" value="COesterase"/>
    <property type="match status" value="1"/>
</dbReference>
<dbReference type="PANTHER" id="PTHR43903">
    <property type="entry name" value="NEUROLIGIN"/>
    <property type="match status" value="1"/>
</dbReference>
<accession>A0A9P0D4G8</accession>
<keyword evidence="2" id="KW-0325">Glycoprotein</keyword>
<feature type="compositionally biased region" description="Basic and acidic residues" evidence="3">
    <location>
        <begin position="749"/>
        <end position="759"/>
    </location>
</feature>
<dbReference type="Gene3D" id="3.40.50.1820">
    <property type="entry name" value="alpha/beta hydrolase"/>
    <property type="match status" value="1"/>
</dbReference>
<gene>
    <name evidence="6" type="ORF">PSYICH_LOCUS14442</name>
</gene>
<evidence type="ECO:0000256" key="2">
    <source>
        <dbReference type="ARBA" id="ARBA00023180"/>
    </source>
</evidence>
<evidence type="ECO:0000259" key="5">
    <source>
        <dbReference type="Pfam" id="PF00135"/>
    </source>
</evidence>
<feature type="compositionally biased region" description="Low complexity" evidence="3">
    <location>
        <begin position="761"/>
        <end position="770"/>
    </location>
</feature>
<feature type="chain" id="PRO_5040195428" description="Carboxylesterase type B domain-containing protein" evidence="4">
    <location>
        <begin position="18"/>
        <end position="899"/>
    </location>
</feature>
<evidence type="ECO:0000256" key="4">
    <source>
        <dbReference type="SAM" id="SignalP"/>
    </source>
</evidence>
<comment type="similarity">
    <text evidence="1">Belongs to the type-B carboxylesterase/lipase family.</text>
</comment>
<dbReference type="InterPro" id="IPR029058">
    <property type="entry name" value="AB_hydrolase_fold"/>
</dbReference>
<evidence type="ECO:0000313" key="6">
    <source>
        <dbReference type="EMBL" id="CAH1114523.1"/>
    </source>
</evidence>
<feature type="signal peptide" evidence="4">
    <location>
        <begin position="1"/>
        <end position="17"/>
    </location>
</feature>
<keyword evidence="4" id="KW-0732">Signal</keyword>
<dbReference type="InterPro" id="IPR002018">
    <property type="entry name" value="CarbesteraseB"/>
</dbReference>